<accession>A0ABM5Z146</accession>
<evidence type="ECO:0000313" key="3">
    <source>
        <dbReference type="Proteomes" id="UP000074914"/>
    </source>
</evidence>
<gene>
    <name evidence="2" type="ORF">CPter291_0451</name>
</gene>
<evidence type="ECO:0000313" key="2">
    <source>
        <dbReference type="EMBL" id="AMP12737.1"/>
    </source>
</evidence>
<sequence>MRFMKDDATHYSGTAPAFDKGMSSMQGRSRPWQEYWCSAS</sequence>
<organism evidence="2 3">
    <name type="scientific">Collimonas pratensis</name>
    <dbReference type="NCBI Taxonomy" id="279113"/>
    <lineage>
        <taxon>Bacteria</taxon>
        <taxon>Pseudomonadati</taxon>
        <taxon>Pseudomonadota</taxon>
        <taxon>Betaproteobacteria</taxon>
        <taxon>Burkholderiales</taxon>
        <taxon>Oxalobacteraceae</taxon>
        <taxon>Collimonas</taxon>
    </lineage>
</organism>
<evidence type="ECO:0000256" key="1">
    <source>
        <dbReference type="SAM" id="MobiDB-lite"/>
    </source>
</evidence>
<keyword evidence="3" id="KW-1185">Reference proteome</keyword>
<dbReference type="EMBL" id="CP013236">
    <property type="protein sequence ID" value="AMP12737.1"/>
    <property type="molecule type" value="Genomic_DNA"/>
</dbReference>
<proteinExistence type="predicted"/>
<name>A0ABM5Z146_9BURK</name>
<feature type="region of interest" description="Disordered" evidence="1">
    <location>
        <begin position="1"/>
        <end position="31"/>
    </location>
</feature>
<protein>
    <submittedName>
        <fullName evidence="2">Uncharacterized protein</fullName>
    </submittedName>
</protein>
<reference evidence="2 3" key="1">
    <citation type="submission" date="2015-11" db="EMBL/GenBank/DDBJ databases">
        <title>Exploring the genomic traits of fungus-feeding bacterial genus Collimonas.</title>
        <authorList>
            <person name="Song C."/>
            <person name="Schmidt R."/>
            <person name="de Jager V."/>
            <person name="Krzyzanowska D."/>
            <person name="Jongedijk E."/>
            <person name="Cankar K."/>
            <person name="Beekwilder J."/>
            <person name="van Veen A."/>
            <person name="de Boer W."/>
            <person name="van Veen J.A."/>
            <person name="Garbeva P."/>
        </authorList>
    </citation>
    <scope>NUCLEOTIDE SEQUENCE [LARGE SCALE GENOMIC DNA]</scope>
    <source>
        <strain evidence="2 3">Ter291</strain>
    </source>
</reference>
<dbReference type="Proteomes" id="UP000074914">
    <property type="component" value="Chromosome"/>
</dbReference>